<organism evidence="2 3">
    <name type="scientific">Phanerochaete sordida</name>
    <dbReference type="NCBI Taxonomy" id="48140"/>
    <lineage>
        <taxon>Eukaryota</taxon>
        <taxon>Fungi</taxon>
        <taxon>Dikarya</taxon>
        <taxon>Basidiomycota</taxon>
        <taxon>Agaricomycotina</taxon>
        <taxon>Agaricomycetes</taxon>
        <taxon>Polyporales</taxon>
        <taxon>Phanerochaetaceae</taxon>
        <taxon>Phanerochaete</taxon>
    </lineage>
</organism>
<evidence type="ECO:0000313" key="2">
    <source>
        <dbReference type="EMBL" id="GJE89268.1"/>
    </source>
</evidence>
<dbReference type="Proteomes" id="UP000703269">
    <property type="component" value="Unassembled WGS sequence"/>
</dbReference>
<accession>A0A9P3G4Z7</accession>
<dbReference type="OrthoDB" id="3249735at2759"/>
<dbReference type="Pfam" id="PF14200">
    <property type="entry name" value="RicinB_lectin_2"/>
    <property type="match status" value="1"/>
</dbReference>
<protein>
    <submittedName>
        <fullName evidence="2">Ricin B lectin domain-containing protein</fullName>
    </submittedName>
</protein>
<dbReference type="InterPro" id="IPR035992">
    <property type="entry name" value="Ricin_B-like_lectins"/>
</dbReference>
<dbReference type="EMBL" id="BPQB01000012">
    <property type="protein sequence ID" value="GJE89268.1"/>
    <property type="molecule type" value="Genomic_DNA"/>
</dbReference>
<comment type="caution">
    <text evidence="2">The sequence shown here is derived from an EMBL/GenBank/DDBJ whole genome shotgun (WGS) entry which is preliminary data.</text>
</comment>
<name>A0A9P3G4Z7_9APHY</name>
<dbReference type="InterPro" id="IPR000772">
    <property type="entry name" value="Ricin_B_lectin"/>
</dbReference>
<gene>
    <name evidence="2" type="ORF">PsYK624_053650</name>
</gene>
<evidence type="ECO:0000313" key="3">
    <source>
        <dbReference type="Proteomes" id="UP000703269"/>
    </source>
</evidence>
<reference evidence="2 3" key="1">
    <citation type="submission" date="2021-08" db="EMBL/GenBank/DDBJ databases">
        <title>Draft Genome Sequence of Phanerochaete sordida strain YK-624.</title>
        <authorList>
            <person name="Mori T."/>
            <person name="Dohra H."/>
            <person name="Suzuki T."/>
            <person name="Kawagishi H."/>
            <person name="Hirai H."/>
        </authorList>
    </citation>
    <scope>NUCLEOTIDE SEQUENCE [LARGE SCALE GENOMIC DNA]</scope>
    <source>
        <strain evidence="2 3">YK-624</strain>
    </source>
</reference>
<sequence length="136" mass="15333">MSAQPLEEGVYFIQNVATGTCLDLTDVKAVSKTDITGCWVPTQLWIISFNPDRNEDTYHIENSTGRTFMELKEGTGNVMCNGLKQDTDANNHQWWNIVRNDKTTAYVIQNEKLETYVELKDGYVSLQSSAIASIMC</sequence>
<evidence type="ECO:0000259" key="1">
    <source>
        <dbReference type="Pfam" id="PF14200"/>
    </source>
</evidence>
<dbReference type="SUPFAM" id="SSF50370">
    <property type="entry name" value="Ricin B-like lectins"/>
    <property type="match status" value="1"/>
</dbReference>
<keyword evidence="3" id="KW-1185">Reference proteome</keyword>
<proteinExistence type="predicted"/>
<feature type="domain" description="Ricin B lectin" evidence="1">
    <location>
        <begin position="7"/>
        <end position="75"/>
    </location>
</feature>
<dbReference type="AlphaFoldDB" id="A0A9P3G4Z7"/>
<dbReference type="Gene3D" id="2.80.10.50">
    <property type="match status" value="1"/>
</dbReference>